<dbReference type="EMBL" id="QTUJ01000004">
    <property type="protein sequence ID" value="REF67747.1"/>
    <property type="molecule type" value="Genomic_DNA"/>
</dbReference>
<evidence type="ECO:0000313" key="1">
    <source>
        <dbReference type="EMBL" id="REF67747.1"/>
    </source>
</evidence>
<protein>
    <submittedName>
        <fullName evidence="1">Uncharacterized protein</fullName>
    </submittedName>
</protein>
<comment type="caution">
    <text evidence="1">The sequence shown here is derived from an EMBL/GenBank/DDBJ whole genome shotgun (WGS) entry which is preliminary data.</text>
</comment>
<reference evidence="1 2" key="1">
    <citation type="submission" date="2018-08" db="EMBL/GenBank/DDBJ databases">
        <title>Genomic Encyclopedia of Archaeal and Bacterial Type Strains, Phase II (KMG-II): from individual species to whole genera.</title>
        <authorList>
            <person name="Goeker M."/>
        </authorList>
    </citation>
    <scope>NUCLEOTIDE SEQUENCE [LARGE SCALE GENOMIC DNA]</scope>
    <source>
        <strain evidence="1 2">DSM 17099</strain>
    </source>
</reference>
<gene>
    <name evidence="1" type="ORF">BDD41_4777</name>
</gene>
<evidence type="ECO:0000313" key="2">
    <source>
        <dbReference type="Proteomes" id="UP000256941"/>
    </source>
</evidence>
<accession>A0A3D9XB09</accession>
<sequence>MRQDRDALAGLERIARLKADMEMRRLAAFRAHVEATRHRIGQLETELQAIYRADQPFSVAEARLTNALAGERSRALLAAEEELARILPGYELARQAAAREFGRGEAVQALRKDLVAQARRDRARRGGG</sequence>
<proteinExistence type="predicted"/>
<organism evidence="1 2">
    <name type="scientific">Paracoccus versutus</name>
    <name type="common">Thiobacillus versutus</name>
    <dbReference type="NCBI Taxonomy" id="34007"/>
    <lineage>
        <taxon>Bacteria</taxon>
        <taxon>Pseudomonadati</taxon>
        <taxon>Pseudomonadota</taxon>
        <taxon>Alphaproteobacteria</taxon>
        <taxon>Rhodobacterales</taxon>
        <taxon>Paracoccaceae</taxon>
        <taxon>Paracoccus</taxon>
    </lineage>
</organism>
<name>A0A3D9XB09_PARVE</name>
<dbReference type="RefSeq" id="WP_116223180.1">
    <property type="nucleotide sequence ID" value="NZ_CP038197.1"/>
</dbReference>
<dbReference type="AlphaFoldDB" id="A0A3D9XB09"/>
<dbReference type="Proteomes" id="UP000256941">
    <property type="component" value="Unassembled WGS sequence"/>
</dbReference>